<comment type="subcellular location">
    <subcellularLocation>
        <location evidence="1">Host cell</location>
    </subcellularLocation>
    <subcellularLocation>
        <location evidence="2">Secreted</location>
    </subcellularLocation>
</comment>
<sequence length="434" mass="48328">MVKLFCAIVGAQGSAFPVNIGESESVGDLKVAIKGAIKNDLKDIDADKLQLFLAKKKTDKGEGPWLVTNEVESGWRDTSDLKPLNAAATLNLYGLSETGVHPEVAFTEDDADAGRMPVHVLVVVPKQDGTSNEMSAATTPLTVEQVEMSINKVLRERDEKVSAYSFSDLNTAMEERIVKKMRLTENIPDVKEPVNTSIAGYSWIPKIAESEESQRAGYMAYLQQHLKTLIDRGDFLLDDIAGDKSVLNIVDPRLPFAMKGTAHVLLINRTSKNPLIKLAGVSLVIELKKKVEPGHVPQAIGQLVSCSMKAPLNCYPLSLLTDLNDHWHFSWFSDKHVLTQVTLQYPKNAFIFIEAAVLRRAESAPLPPSFIPGPFKTIKVDDFLPQPDDDRAEEMMERYELMADVVEPEFLMARRMEYAQHVVQSMPMYAHMYA</sequence>
<keyword evidence="3" id="KW-0964">Secreted</keyword>
<name>A0AAD9LGQ9_9STRA</name>
<dbReference type="InterPro" id="IPR045379">
    <property type="entry name" value="Crinkler_N"/>
</dbReference>
<feature type="domain" description="Crinkler effector protein N-terminal" evidence="4">
    <location>
        <begin position="2"/>
        <end position="122"/>
    </location>
</feature>
<dbReference type="AlphaFoldDB" id="A0AAD9LGQ9"/>
<evidence type="ECO:0000313" key="6">
    <source>
        <dbReference type="Proteomes" id="UP001259832"/>
    </source>
</evidence>
<accession>A0AAD9LGQ9</accession>
<protein>
    <recommendedName>
        <fullName evidence="4">Crinkler effector protein N-terminal domain-containing protein</fullName>
    </recommendedName>
</protein>
<dbReference type="Proteomes" id="UP001259832">
    <property type="component" value="Unassembled WGS sequence"/>
</dbReference>
<dbReference type="EMBL" id="JASMQC010000022">
    <property type="protein sequence ID" value="KAK1935751.1"/>
    <property type="molecule type" value="Genomic_DNA"/>
</dbReference>
<dbReference type="GO" id="GO:0005576">
    <property type="term" value="C:extracellular region"/>
    <property type="evidence" value="ECO:0007669"/>
    <property type="project" value="UniProtKB-SubCell"/>
</dbReference>
<evidence type="ECO:0000256" key="1">
    <source>
        <dbReference type="ARBA" id="ARBA00004340"/>
    </source>
</evidence>
<comment type="caution">
    <text evidence="5">The sequence shown here is derived from an EMBL/GenBank/DDBJ whole genome shotgun (WGS) entry which is preliminary data.</text>
</comment>
<evidence type="ECO:0000259" key="4">
    <source>
        <dbReference type="Pfam" id="PF20147"/>
    </source>
</evidence>
<dbReference type="Pfam" id="PF20147">
    <property type="entry name" value="Crinkler"/>
    <property type="match status" value="1"/>
</dbReference>
<proteinExistence type="predicted"/>
<organism evidence="5 6">
    <name type="scientific">Phytophthora citrophthora</name>
    <dbReference type="NCBI Taxonomy" id="4793"/>
    <lineage>
        <taxon>Eukaryota</taxon>
        <taxon>Sar</taxon>
        <taxon>Stramenopiles</taxon>
        <taxon>Oomycota</taxon>
        <taxon>Peronosporomycetes</taxon>
        <taxon>Peronosporales</taxon>
        <taxon>Peronosporaceae</taxon>
        <taxon>Phytophthora</taxon>
    </lineage>
</organism>
<evidence type="ECO:0000256" key="2">
    <source>
        <dbReference type="ARBA" id="ARBA00004613"/>
    </source>
</evidence>
<dbReference type="GO" id="GO:0043657">
    <property type="term" value="C:host cell"/>
    <property type="evidence" value="ECO:0007669"/>
    <property type="project" value="UniProtKB-SubCell"/>
</dbReference>
<reference evidence="5" key="1">
    <citation type="submission" date="2023-08" db="EMBL/GenBank/DDBJ databases">
        <title>Reference Genome Resource for the Citrus Pathogen Phytophthora citrophthora.</title>
        <authorList>
            <person name="Moller H."/>
            <person name="Coetzee B."/>
            <person name="Rose L.J."/>
            <person name="Van Niekerk J.M."/>
        </authorList>
    </citation>
    <scope>NUCLEOTIDE SEQUENCE</scope>
    <source>
        <strain evidence="5">STE-U-9442</strain>
    </source>
</reference>
<keyword evidence="6" id="KW-1185">Reference proteome</keyword>
<evidence type="ECO:0000256" key="3">
    <source>
        <dbReference type="ARBA" id="ARBA00022525"/>
    </source>
</evidence>
<gene>
    <name evidence="5" type="ORF">P3T76_010446</name>
</gene>
<evidence type="ECO:0000313" key="5">
    <source>
        <dbReference type="EMBL" id="KAK1935751.1"/>
    </source>
</evidence>